<dbReference type="GO" id="GO:0004185">
    <property type="term" value="F:serine-type carboxypeptidase activity"/>
    <property type="evidence" value="ECO:0007669"/>
    <property type="project" value="InterPro"/>
</dbReference>
<dbReference type="InterPro" id="IPR001563">
    <property type="entry name" value="Peptidase_S10"/>
</dbReference>
<dbReference type="AlphaFoldDB" id="A5BS17"/>
<organism evidence="7">
    <name type="scientific">Vitis vinifera</name>
    <name type="common">Grape</name>
    <dbReference type="NCBI Taxonomy" id="29760"/>
    <lineage>
        <taxon>Eukaryota</taxon>
        <taxon>Viridiplantae</taxon>
        <taxon>Streptophyta</taxon>
        <taxon>Embryophyta</taxon>
        <taxon>Tracheophyta</taxon>
        <taxon>Spermatophyta</taxon>
        <taxon>Magnoliopsida</taxon>
        <taxon>eudicotyledons</taxon>
        <taxon>Gunneridae</taxon>
        <taxon>Pentapetalae</taxon>
        <taxon>rosids</taxon>
        <taxon>Vitales</taxon>
        <taxon>Vitaceae</taxon>
        <taxon>Viteae</taxon>
        <taxon>Vitis</taxon>
    </lineage>
</organism>
<dbReference type="Gene3D" id="3.40.50.1820">
    <property type="entry name" value="alpha/beta hydrolase"/>
    <property type="match status" value="1"/>
</dbReference>
<keyword evidence="6" id="KW-1133">Transmembrane helix</keyword>
<proteinExistence type="inferred from homology"/>
<dbReference type="GO" id="GO:0006508">
    <property type="term" value="P:proteolysis"/>
    <property type="evidence" value="ECO:0007669"/>
    <property type="project" value="UniProtKB-KW"/>
</dbReference>
<comment type="similarity">
    <text evidence="1">Belongs to the peptidase S10 family.</text>
</comment>
<keyword evidence="4" id="KW-0378">Hydrolase</keyword>
<dbReference type="EMBL" id="AM468926">
    <property type="protein sequence ID" value="CAN74923.1"/>
    <property type="molecule type" value="Genomic_DNA"/>
</dbReference>
<evidence type="ECO:0000256" key="5">
    <source>
        <dbReference type="ARBA" id="ARBA00023180"/>
    </source>
</evidence>
<feature type="transmembrane region" description="Helical" evidence="6">
    <location>
        <begin position="21"/>
        <end position="39"/>
    </location>
</feature>
<sequence>MAPPAAHEMQQLKNTLRPSKRLCYVWLHVLLLFALFGLSKSQSIVDTLPGFSGELPFKLETGYVSVGELNDVELFYYFIESERDPARDPLILWLTGGPGCSGFSGLVYEIGPLRFNYTAFNGSLPSLELNPYSWTKVASIIFLDAPVGTGFSYATNPDDYYASDTISARDNYIFIRKWLIDHPRFLYNPLYIGGDSYSGIIVPILTLEIANGIQMGLKPLMTLMFYNWNGIQGYILGNPVTHLHNDENSRIPFAHRIALISDELYESAKNACKGEFIDPDESNGECMEVLAVITKCTEKLNSAHILEPVCALDSPKPKESKLKWSLNHIEDVSSDMISLPVPQRSELWCRNYNYLLSYIWENDEAVQEALHVRNGTIPFWKRCNKTLDYDSNVVSTVPYHRNLSDLGYRALIYSGDHDMLIPYVGTERWVKSLNISVLNGWEPWFVDGQVAGYSVVYQANKTESDITYATVKGGGHTAPEFRPKQCLAMIDRWLAFYPL</sequence>
<gene>
    <name evidence="7" type="ORF">VITISV_038590</name>
</gene>
<reference evidence="7" key="1">
    <citation type="journal article" date="2007" name="PLoS ONE">
        <title>The first genome sequence of an elite grapevine cultivar (Pinot noir Vitis vinifera L.): coping with a highly heterozygous genome.</title>
        <authorList>
            <person name="Velasco R."/>
            <person name="Zharkikh A."/>
            <person name="Troggio M."/>
            <person name="Cartwright D.A."/>
            <person name="Cestaro A."/>
            <person name="Pruss D."/>
            <person name="Pindo M."/>
            <person name="FitzGerald L.M."/>
            <person name="Vezzulli S."/>
            <person name="Reid J."/>
            <person name="Malacarne G."/>
            <person name="Iliev D."/>
            <person name="Coppola G."/>
            <person name="Wardell B."/>
            <person name="Micheletti D."/>
            <person name="Macalma T."/>
            <person name="Facci M."/>
            <person name="Mitchell J.T."/>
            <person name="Perazzolli M."/>
            <person name="Eldredge G."/>
            <person name="Gatto P."/>
            <person name="Oyzerski R."/>
            <person name="Moretto M."/>
            <person name="Gutin N."/>
            <person name="Stefanini M."/>
            <person name="Chen Y."/>
            <person name="Segala C."/>
            <person name="Davenport C."/>
            <person name="Dematte L."/>
            <person name="Mraz A."/>
            <person name="Battilana J."/>
            <person name="Stormo K."/>
            <person name="Costa F."/>
            <person name="Tao Q."/>
            <person name="Si-Ammour A."/>
            <person name="Harkins T."/>
            <person name="Lackey A."/>
            <person name="Perbost C."/>
            <person name="Taillon B."/>
            <person name="Stella A."/>
            <person name="Solovyev V."/>
            <person name="Fawcett J.A."/>
            <person name="Sterck L."/>
            <person name="Vandepoele K."/>
            <person name="Grando S.M."/>
            <person name="Toppo S."/>
            <person name="Moser C."/>
            <person name="Lanchbury J."/>
            <person name="Bogden R."/>
            <person name="Skolnick M."/>
            <person name="Sgaramella V."/>
            <person name="Bhatnagar S.K."/>
            <person name="Fontana P."/>
            <person name="Gutin A."/>
            <person name="Van de Peer Y."/>
            <person name="Salamini F."/>
            <person name="Viola R."/>
        </authorList>
    </citation>
    <scope>NUCLEOTIDE SEQUENCE</scope>
</reference>
<evidence type="ECO:0000256" key="4">
    <source>
        <dbReference type="ARBA" id="ARBA00022801"/>
    </source>
</evidence>
<dbReference type="PANTHER" id="PTHR11802:SF224">
    <property type="entry name" value="SERINE CARBOXYPEPTIDASE-LIKE 7 ISOFORM X1"/>
    <property type="match status" value="1"/>
</dbReference>
<keyword evidence="3" id="KW-0645">Protease</keyword>
<dbReference type="ExpressionAtlas" id="A5BS17">
    <property type="expression patterns" value="differential"/>
</dbReference>
<keyword evidence="5" id="KW-0325">Glycoprotein</keyword>
<keyword evidence="6" id="KW-0472">Membrane</keyword>
<dbReference type="SUPFAM" id="SSF53474">
    <property type="entry name" value="alpha/beta-Hydrolases"/>
    <property type="match status" value="1"/>
</dbReference>
<dbReference type="Pfam" id="PF00450">
    <property type="entry name" value="Peptidase_S10"/>
    <property type="match status" value="1"/>
</dbReference>
<evidence type="ECO:0000256" key="1">
    <source>
        <dbReference type="ARBA" id="ARBA00009431"/>
    </source>
</evidence>
<dbReference type="FunFam" id="3.40.50.1820:FF:000072">
    <property type="entry name" value="Serine carboxypeptidase-like 19"/>
    <property type="match status" value="1"/>
</dbReference>
<name>A5BS17_VITVI</name>
<evidence type="ECO:0000256" key="2">
    <source>
        <dbReference type="ARBA" id="ARBA00022645"/>
    </source>
</evidence>
<evidence type="ECO:0008006" key="8">
    <source>
        <dbReference type="Google" id="ProtNLM"/>
    </source>
</evidence>
<keyword evidence="2" id="KW-0121">Carboxypeptidase</keyword>
<dbReference type="InterPro" id="IPR029058">
    <property type="entry name" value="AB_hydrolase_fold"/>
</dbReference>
<accession>A5BS17</accession>
<dbReference type="MEROPS" id="S10.004"/>
<dbReference type="PANTHER" id="PTHR11802">
    <property type="entry name" value="SERINE PROTEASE FAMILY S10 SERINE CARBOXYPEPTIDASE"/>
    <property type="match status" value="1"/>
</dbReference>
<dbReference type="PRINTS" id="PR00724">
    <property type="entry name" value="CRBOXYPTASEC"/>
</dbReference>
<evidence type="ECO:0000256" key="6">
    <source>
        <dbReference type="SAM" id="Phobius"/>
    </source>
</evidence>
<evidence type="ECO:0000256" key="3">
    <source>
        <dbReference type="ARBA" id="ARBA00022670"/>
    </source>
</evidence>
<keyword evidence="6" id="KW-0812">Transmembrane</keyword>
<protein>
    <recommendedName>
        <fullName evidence="8">Serine carboxypeptidase-like 18</fullName>
    </recommendedName>
</protein>
<dbReference type="InterPro" id="IPR033124">
    <property type="entry name" value="Ser_caboxypep_his_AS"/>
</dbReference>
<evidence type="ECO:0000313" key="7">
    <source>
        <dbReference type="EMBL" id="CAN74923.1"/>
    </source>
</evidence>
<dbReference type="PROSITE" id="PS00560">
    <property type="entry name" value="CARBOXYPEPT_SER_HIS"/>
    <property type="match status" value="1"/>
</dbReference>